<accession>A0AAE1E7U5</accession>
<sequence length="115" mass="13355">MVSTTRATTVKCHVFDFPVTIKKIKRFLTKRLLISKRLTGVAPTYDHTLSYTYHYCDRNINIFSSQDSSHTFHLFFLPEFPGVWRLVTATFLVTWSSPCVLFGYLLTKSKVQNIN</sequence>
<evidence type="ECO:0000313" key="3">
    <source>
        <dbReference type="Proteomes" id="UP001283361"/>
    </source>
</evidence>
<reference evidence="2" key="1">
    <citation type="journal article" date="2023" name="G3 (Bethesda)">
        <title>A reference genome for the long-term kleptoplast-retaining sea slug Elysia crispata morphotype clarki.</title>
        <authorList>
            <person name="Eastman K.E."/>
            <person name="Pendleton A.L."/>
            <person name="Shaikh M.A."/>
            <person name="Suttiyut T."/>
            <person name="Ogas R."/>
            <person name="Tomko P."/>
            <person name="Gavelis G."/>
            <person name="Widhalm J.R."/>
            <person name="Wisecaver J.H."/>
        </authorList>
    </citation>
    <scope>NUCLEOTIDE SEQUENCE</scope>
    <source>
        <strain evidence="2">ECLA1</strain>
    </source>
</reference>
<keyword evidence="3" id="KW-1185">Reference proteome</keyword>
<keyword evidence="1" id="KW-0472">Membrane</keyword>
<dbReference type="AlphaFoldDB" id="A0AAE1E7U5"/>
<gene>
    <name evidence="2" type="ORF">RRG08_004337</name>
</gene>
<comment type="caution">
    <text evidence="2">The sequence shown here is derived from an EMBL/GenBank/DDBJ whole genome shotgun (WGS) entry which is preliminary data.</text>
</comment>
<evidence type="ECO:0000313" key="2">
    <source>
        <dbReference type="EMBL" id="KAK3796123.1"/>
    </source>
</evidence>
<proteinExistence type="predicted"/>
<name>A0AAE1E7U5_9GAST</name>
<dbReference type="EMBL" id="JAWDGP010000921">
    <property type="protein sequence ID" value="KAK3796123.1"/>
    <property type="molecule type" value="Genomic_DNA"/>
</dbReference>
<dbReference type="Proteomes" id="UP001283361">
    <property type="component" value="Unassembled WGS sequence"/>
</dbReference>
<protein>
    <submittedName>
        <fullName evidence="2">Uncharacterized protein</fullName>
    </submittedName>
</protein>
<keyword evidence="1" id="KW-0812">Transmembrane</keyword>
<keyword evidence="1" id="KW-1133">Transmembrane helix</keyword>
<organism evidence="2 3">
    <name type="scientific">Elysia crispata</name>
    <name type="common">lettuce slug</name>
    <dbReference type="NCBI Taxonomy" id="231223"/>
    <lineage>
        <taxon>Eukaryota</taxon>
        <taxon>Metazoa</taxon>
        <taxon>Spiralia</taxon>
        <taxon>Lophotrochozoa</taxon>
        <taxon>Mollusca</taxon>
        <taxon>Gastropoda</taxon>
        <taxon>Heterobranchia</taxon>
        <taxon>Euthyneura</taxon>
        <taxon>Panpulmonata</taxon>
        <taxon>Sacoglossa</taxon>
        <taxon>Placobranchoidea</taxon>
        <taxon>Plakobranchidae</taxon>
        <taxon>Elysia</taxon>
    </lineage>
</organism>
<feature type="transmembrane region" description="Helical" evidence="1">
    <location>
        <begin position="83"/>
        <end position="106"/>
    </location>
</feature>
<evidence type="ECO:0000256" key="1">
    <source>
        <dbReference type="SAM" id="Phobius"/>
    </source>
</evidence>